<dbReference type="AlphaFoldDB" id="A0AA39XQC3"/>
<evidence type="ECO:0000313" key="1">
    <source>
        <dbReference type="EMBL" id="KAK0638266.1"/>
    </source>
</evidence>
<accession>A0AA39XQC3</accession>
<protein>
    <submittedName>
        <fullName evidence="1">Uncharacterized protein</fullName>
    </submittedName>
</protein>
<sequence length="299" mass="32630">LQVPPDVPAEVARLAGEDVVTSRAPVIARRLRPGAAKWGEYAGRRSVGLMRRLWVLHPHQPDHIETDWTWTTSQHRSHNAGIWSSFLQLFLGAGIDVSGEAARSAAEAWSAARLTTQRFVPDLAYVRQAVAADEVQEYLGSEGSFRAKKIYMVTGVKIASGAGVENRVEREMGVNFSPGVDGSGLGVPLALGMAVGGSRGFADVRASRIVTDFVFAYRLRQIRYKMKGGEEFVTHREFSEGAFYGEEMQDILSGPPTIEFEAEDLEDQDASGEDFEATQVLDVPSDDEGEGCQVAVLLN</sequence>
<dbReference type="EMBL" id="JAUJDW010000098">
    <property type="protein sequence ID" value="KAK0638266.1"/>
    <property type="molecule type" value="Genomic_DNA"/>
</dbReference>
<dbReference type="Proteomes" id="UP001175001">
    <property type="component" value="Unassembled WGS sequence"/>
</dbReference>
<comment type="caution">
    <text evidence="1">The sequence shown here is derived from an EMBL/GenBank/DDBJ whole genome shotgun (WGS) entry which is preliminary data.</text>
</comment>
<feature type="non-terminal residue" evidence="1">
    <location>
        <position position="1"/>
    </location>
</feature>
<keyword evidence="2" id="KW-1185">Reference proteome</keyword>
<proteinExistence type="predicted"/>
<organism evidence="1 2">
    <name type="scientific">Lasiodiplodia hormozganensis</name>
    <dbReference type="NCBI Taxonomy" id="869390"/>
    <lineage>
        <taxon>Eukaryota</taxon>
        <taxon>Fungi</taxon>
        <taxon>Dikarya</taxon>
        <taxon>Ascomycota</taxon>
        <taxon>Pezizomycotina</taxon>
        <taxon>Dothideomycetes</taxon>
        <taxon>Dothideomycetes incertae sedis</taxon>
        <taxon>Botryosphaeriales</taxon>
        <taxon>Botryosphaeriaceae</taxon>
        <taxon>Lasiodiplodia</taxon>
    </lineage>
</organism>
<name>A0AA39XQC3_9PEZI</name>
<evidence type="ECO:0000313" key="2">
    <source>
        <dbReference type="Proteomes" id="UP001175001"/>
    </source>
</evidence>
<reference evidence="1" key="1">
    <citation type="submission" date="2023-06" db="EMBL/GenBank/DDBJ databases">
        <title>Multi-omics analyses reveal the molecular pathogenesis toolkit of Lasiodiplodia hormozganensis, a cross-kingdom pathogen.</title>
        <authorList>
            <person name="Felix C."/>
            <person name="Meneses R."/>
            <person name="Goncalves M.F.M."/>
            <person name="Tilleman L."/>
            <person name="Duarte A.S."/>
            <person name="Jorrin-Novo J.V."/>
            <person name="Van De Peer Y."/>
            <person name="Deforce D."/>
            <person name="Van Nieuwerburgh F."/>
            <person name="Esteves A.C."/>
            <person name="Alves A."/>
        </authorList>
    </citation>
    <scope>NUCLEOTIDE SEQUENCE</scope>
    <source>
        <strain evidence="1">CBS 339.90</strain>
    </source>
</reference>
<gene>
    <name evidence="1" type="ORF">DIS24_g9979</name>
</gene>